<dbReference type="InterPro" id="IPR050285">
    <property type="entry name" value="STE20_Ser/Thr_kinase"/>
</dbReference>
<dbReference type="InterPro" id="IPR011009">
    <property type="entry name" value="Kinase-like_dom_sf"/>
</dbReference>
<keyword evidence="6" id="KW-1185">Reference proteome</keyword>
<dbReference type="PROSITE" id="PS00108">
    <property type="entry name" value="PROTEIN_KINASE_ST"/>
    <property type="match status" value="1"/>
</dbReference>
<dbReference type="PANTHER" id="PTHR48015">
    <property type="entry name" value="SERINE/THREONINE-PROTEIN KINASE TAO"/>
    <property type="match status" value="1"/>
</dbReference>
<dbReference type="InterPro" id="IPR008271">
    <property type="entry name" value="Ser/Thr_kinase_AS"/>
</dbReference>
<dbReference type="SMART" id="SM00220">
    <property type="entry name" value="S_TKc"/>
    <property type="match status" value="1"/>
</dbReference>
<dbReference type="PROSITE" id="PS00107">
    <property type="entry name" value="PROTEIN_KINASE_ATP"/>
    <property type="match status" value="1"/>
</dbReference>
<feature type="binding site" evidence="3">
    <location>
        <position position="71"/>
    </location>
    <ligand>
        <name>ATP</name>
        <dbReference type="ChEBI" id="CHEBI:30616"/>
    </ligand>
</feature>
<dbReference type="PANTHER" id="PTHR48015:SF43">
    <property type="entry name" value="MITOGEN-ACTIVATED PROTEIN KINASE KINASE KINASE KINASE 4-LIKE"/>
    <property type="match status" value="1"/>
</dbReference>
<dbReference type="RefSeq" id="XP_031762415.1">
    <property type="nucleotide sequence ID" value="XM_031906555.1"/>
</dbReference>
<dbReference type="OrthoDB" id="8693905at2759"/>
<dbReference type="GO" id="GO:0005737">
    <property type="term" value="C:cytoplasm"/>
    <property type="evidence" value="ECO:0000318"/>
    <property type="project" value="GO_Central"/>
</dbReference>
<dbReference type="PROSITE" id="PS50011">
    <property type="entry name" value="PROTEIN_KINASE_DOM"/>
    <property type="match status" value="1"/>
</dbReference>
<dbReference type="KEGG" id="xtr:116412384"/>
<keyword evidence="4" id="KW-0808">Transferase</keyword>
<dbReference type="AlphaFoldDB" id="A0A8J1JZJ0"/>
<dbReference type="Gene3D" id="3.30.200.20">
    <property type="entry name" value="Phosphorylase Kinase, domain 1"/>
    <property type="match status" value="1"/>
</dbReference>
<evidence type="ECO:0000256" key="2">
    <source>
        <dbReference type="ARBA" id="ARBA00022840"/>
    </source>
</evidence>
<sequence length="275" mass="31177">MAAEAKVALKVKEDTGKKQCPKEDQNNRELPSIPVVIYDPATRFADIEQIGKGAYGKVFKARLKDTTVAVKVVDIRKGQTDNNEAIQEIRILERLNQHNNIVTFYDAVIHKTRPQNKLWCTMEYCGGGSLADIISSTRNQSLPERSIQYISREVLKGLDYIHNNLVIHTDIKGANIVLTEQAEVKIIDFGLAKEIRYPGQRVSEYSGTPWYMAPEVIITLYLPEIGYTVKCDIWSFGITIIEMAQGDPPNRDMPAERAKINIFRGDPPELQSKRW</sequence>
<keyword evidence="2 3" id="KW-0067">ATP-binding</keyword>
<dbReference type="Xenbase" id="XB-GENE-29098663">
    <property type="gene designation" value="LOC116412384"/>
</dbReference>
<dbReference type="GO" id="GO:0005524">
    <property type="term" value="F:ATP binding"/>
    <property type="evidence" value="ECO:0007669"/>
    <property type="project" value="UniProtKB-UniRule"/>
</dbReference>
<dbReference type="SUPFAM" id="SSF56112">
    <property type="entry name" value="Protein kinase-like (PK-like)"/>
    <property type="match status" value="1"/>
</dbReference>
<keyword evidence="4" id="KW-0418">Kinase</keyword>
<dbReference type="OMA" id="HHERIVM"/>
<accession>A0A8J1JZJ0</accession>
<evidence type="ECO:0000256" key="3">
    <source>
        <dbReference type="PROSITE-ProRule" id="PRU10141"/>
    </source>
</evidence>
<dbReference type="InterPro" id="IPR017441">
    <property type="entry name" value="Protein_kinase_ATP_BS"/>
</dbReference>
<name>A0A8J1JZJ0_XENTR</name>
<dbReference type="Gene3D" id="1.10.510.10">
    <property type="entry name" value="Transferase(Phosphotransferase) domain 1"/>
    <property type="match status" value="1"/>
</dbReference>
<dbReference type="GO" id="GO:0043408">
    <property type="term" value="P:regulation of MAPK cascade"/>
    <property type="evidence" value="ECO:0000318"/>
    <property type="project" value="GO_Central"/>
</dbReference>
<dbReference type="InterPro" id="IPR000719">
    <property type="entry name" value="Prot_kinase_dom"/>
</dbReference>
<dbReference type="GO" id="GO:0000165">
    <property type="term" value="P:MAPK cascade"/>
    <property type="evidence" value="ECO:0000318"/>
    <property type="project" value="GO_Central"/>
</dbReference>
<dbReference type="Proteomes" id="UP000008143">
    <property type="component" value="Chromosome 7"/>
</dbReference>
<dbReference type="GeneID" id="116412384"/>
<gene>
    <name evidence="7 8" type="primary">LOC116412384</name>
</gene>
<evidence type="ECO:0000313" key="6">
    <source>
        <dbReference type="Proteomes" id="UP000008143"/>
    </source>
</evidence>
<dbReference type="AGR" id="Xenbase:XB-GENE-29098663"/>
<feature type="domain" description="Protein kinase" evidence="5">
    <location>
        <begin position="44"/>
        <end position="275"/>
    </location>
</feature>
<keyword evidence="4" id="KW-0723">Serine/threonine-protein kinase</keyword>
<dbReference type="GO" id="GO:0004674">
    <property type="term" value="F:protein serine/threonine kinase activity"/>
    <property type="evidence" value="ECO:0000318"/>
    <property type="project" value="GO_Central"/>
</dbReference>
<dbReference type="GO" id="GO:0048812">
    <property type="term" value="P:neuron projection morphogenesis"/>
    <property type="evidence" value="ECO:0000318"/>
    <property type="project" value="GO_Central"/>
</dbReference>
<reference evidence="7" key="1">
    <citation type="submission" date="2025-08" db="UniProtKB">
        <authorList>
            <consortium name="RefSeq"/>
        </authorList>
    </citation>
    <scope>IDENTIFICATION</scope>
    <source>
        <strain evidence="7">Nigerian</strain>
        <tissue evidence="7">Liver and blood</tissue>
    </source>
</reference>
<comment type="similarity">
    <text evidence="4">Belongs to the protein kinase superfamily.</text>
</comment>
<organism evidence="6 7">
    <name type="scientific">Xenopus tropicalis</name>
    <name type="common">Western clawed frog</name>
    <name type="synonym">Silurana tropicalis</name>
    <dbReference type="NCBI Taxonomy" id="8364"/>
    <lineage>
        <taxon>Eukaryota</taxon>
        <taxon>Metazoa</taxon>
        <taxon>Chordata</taxon>
        <taxon>Craniata</taxon>
        <taxon>Vertebrata</taxon>
        <taxon>Euteleostomi</taxon>
        <taxon>Amphibia</taxon>
        <taxon>Batrachia</taxon>
        <taxon>Anura</taxon>
        <taxon>Pipoidea</taxon>
        <taxon>Pipidae</taxon>
        <taxon>Xenopodinae</taxon>
        <taxon>Xenopus</taxon>
        <taxon>Silurana</taxon>
    </lineage>
</organism>
<protein>
    <submittedName>
        <fullName evidence="7">Mitogen-activated protein kinase kinase kinase kinase 4-like</fullName>
    </submittedName>
</protein>
<evidence type="ECO:0000256" key="1">
    <source>
        <dbReference type="ARBA" id="ARBA00022741"/>
    </source>
</evidence>
<dbReference type="PIRSF" id="PIRSF000654">
    <property type="entry name" value="Integrin-linked_kinase"/>
    <property type="match status" value="1"/>
</dbReference>
<keyword evidence="1 3" id="KW-0547">Nucleotide-binding</keyword>
<proteinExistence type="inferred from homology"/>
<evidence type="ECO:0000313" key="7">
    <source>
        <dbReference type="RefSeq" id="XP_031762415.1"/>
    </source>
</evidence>
<evidence type="ECO:0000256" key="4">
    <source>
        <dbReference type="RuleBase" id="RU000304"/>
    </source>
</evidence>
<dbReference type="Pfam" id="PF00069">
    <property type="entry name" value="Pkinase"/>
    <property type="match status" value="1"/>
</dbReference>
<evidence type="ECO:0000313" key="8">
    <source>
        <dbReference type="Xenbase" id="XB-GENE-29098663"/>
    </source>
</evidence>
<evidence type="ECO:0000259" key="5">
    <source>
        <dbReference type="PROSITE" id="PS50011"/>
    </source>
</evidence>